<dbReference type="Pfam" id="PF13613">
    <property type="entry name" value="HTH_Tnp_4"/>
    <property type="match status" value="1"/>
</dbReference>
<sequence length="100" mass="11190">MEKTGRKLSHFQILLLTLMHLRLNLPMQHMAHLFCIDQSTVSTTFTNTIDVMFTHLAAGNMPLSMVLPCEGEEVVLLDKIVTVCCDLTSMCPSIVLKCKP</sequence>
<accession>A0ABV0PWE9</accession>
<keyword evidence="1" id="KW-0732">Signal</keyword>
<gene>
    <name evidence="3" type="ORF">GOODEAATRI_008547</name>
</gene>
<organism evidence="3 4">
    <name type="scientific">Goodea atripinnis</name>
    <dbReference type="NCBI Taxonomy" id="208336"/>
    <lineage>
        <taxon>Eukaryota</taxon>
        <taxon>Metazoa</taxon>
        <taxon>Chordata</taxon>
        <taxon>Craniata</taxon>
        <taxon>Vertebrata</taxon>
        <taxon>Euteleostomi</taxon>
        <taxon>Actinopterygii</taxon>
        <taxon>Neopterygii</taxon>
        <taxon>Teleostei</taxon>
        <taxon>Neoteleostei</taxon>
        <taxon>Acanthomorphata</taxon>
        <taxon>Ovalentaria</taxon>
        <taxon>Atherinomorphae</taxon>
        <taxon>Cyprinodontiformes</taxon>
        <taxon>Goodeidae</taxon>
        <taxon>Goodea</taxon>
    </lineage>
</organism>
<dbReference type="Proteomes" id="UP001476798">
    <property type="component" value="Unassembled WGS sequence"/>
</dbReference>
<dbReference type="PANTHER" id="PTHR23080">
    <property type="entry name" value="THAP DOMAIN PROTEIN"/>
    <property type="match status" value="1"/>
</dbReference>
<protein>
    <recommendedName>
        <fullName evidence="2">Transposase Helix-turn-helix domain-containing protein</fullName>
    </recommendedName>
</protein>
<dbReference type="InterPro" id="IPR027805">
    <property type="entry name" value="Transposase_HTH_dom"/>
</dbReference>
<comment type="caution">
    <text evidence="3">The sequence shown here is derived from an EMBL/GenBank/DDBJ whole genome shotgun (WGS) entry which is preliminary data.</text>
</comment>
<feature type="domain" description="Transposase Helix-turn-helix" evidence="2">
    <location>
        <begin position="6"/>
        <end position="56"/>
    </location>
</feature>
<evidence type="ECO:0000313" key="4">
    <source>
        <dbReference type="Proteomes" id="UP001476798"/>
    </source>
</evidence>
<evidence type="ECO:0000259" key="2">
    <source>
        <dbReference type="Pfam" id="PF13613"/>
    </source>
</evidence>
<proteinExistence type="predicted"/>
<evidence type="ECO:0000313" key="3">
    <source>
        <dbReference type="EMBL" id="MEQ2187824.1"/>
    </source>
</evidence>
<feature type="signal peptide" evidence="1">
    <location>
        <begin position="1"/>
        <end position="26"/>
    </location>
</feature>
<dbReference type="EMBL" id="JAHRIO010090419">
    <property type="protein sequence ID" value="MEQ2187824.1"/>
    <property type="molecule type" value="Genomic_DNA"/>
</dbReference>
<dbReference type="PANTHER" id="PTHR23080:SF144">
    <property type="entry name" value="SPINDLE AND KINETOCHORE ASSOCIATED COMPLEX SUBUNIT 3"/>
    <property type="match status" value="1"/>
</dbReference>
<reference evidence="3 4" key="1">
    <citation type="submission" date="2021-06" db="EMBL/GenBank/DDBJ databases">
        <authorList>
            <person name="Palmer J.M."/>
        </authorList>
    </citation>
    <scope>NUCLEOTIDE SEQUENCE [LARGE SCALE GENOMIC DNA]</scope>
    <source>
        <strain evidence="3 4">GA_2019</strain>
        <tissue evidence="3">Muscle</tissue>
    </source>
</reference>
<feature type="chain" id="PRO_5045374415" description="Transposase Helix-turn-helix domain-containing protein" evidence="1">
    <location>
        <begin position="27"/>
        <end position="100"/>
    </location>
</feature>
<keyword evidence="4" id="KW-1185">Reference proteome</keyword>
<name>A0ABV0PWE9_9TELE</name>
<evidence type="ECO:0000256" key="1">
    <source>
        <dbReference type="SAM" id="SignalP"/>
    </source>
</evidence>